<dbReference type="Pfam" id="PF05345">
    <property type="entry name" value="He_PIG"/>
    <property type="match status" value="1"/>
</dbReference>
<reference evidence="1 2" key="1">
    <citation type="submission" date="2020-06" db="EMBL/GenBank/DDBJ databases">
        <title>Global-level population genomics: horizontal gene transfer, symbiosis and evolution in Rhizobia.</title>
        <authorList>
            <person name="Gai Y."/>
        </authorList>
    </citation>
    <scope>NUCLEOTIDE SEQUENCE [LARGE SCALE GENOMIC DNA]</scope>
    <source>
        <strain evidence="1 2">PLR6_1b</strain>
    </source>
</reference>
<dbReference type="SUPFAM" id="SSF49313">
    <property type="entry name" value="Cadherin-like"/>
    <property type="match status" value="1"/>
</dbReference>
<keyword evidence="2" id="KW-1185">Reference proteome</keyword>
<dbReference type="EMBL" id="JABTXI010000002">
    <property type="protein sequence ID" value="MBY3589479.1"/>
    <property type="molecule type" value="Genomic_DNA"/>
</dbReference>
<gene>
    <name evidence="1" type="ORF">HJA87_06220</name>
</gene>
<dbReference type="InterPro" id="IPR015919">
    <property type="entry name" value="Cadherin-like_sf"/>
</dbReference>
<accession>A0ABS7LDZ1</accession>
<evidence type="ECO:0000313" key="1">
    <source>
        <dbReference type="EMBL" id="MBY3589479.1"/>
    </source>
</evidence>
<name>A0ABS7LDZ1_9HYPH</name>
<evidence type="ECO:0000313" key="2">
    <source>
        <dbReference type="Proteomes" id="UP000720124"/>
    </source>
</evidence>
<organism evidence="1 2">
    <name type="scientific">Rhizobium bangladeshense</name>
    <dbReference type="NCBI Taxonomy" id="1138189"/>
    <lineage>
        <taxon>Bacteria</taxon>
        <taxon>Pseudomonadati</taxon>
        <taxon>Pseudomonadota</taxon>
        <taxon>Alphaproteobacteria</taxon>
        <taxon>Hyphomicrobiales</taxon>
        <taxon>Rhizobiaceae</taxon>
        <taxon>Rhizobium/Agrobacterium group</taxon>
        <taxon>Rhizobium</taxon>
    </lineage>
</organism>
<dbReference type="Gene3D" id="2.60.40.10">
    <property type="entry name" value="Immunoglobulins"/>
    <property type="match status" value="1"/>
</dbReference>
<dbReference type="InterPro" id="IPR013783">
    <property type="entry name" value="Ig-like_fold"/>
</dbReference>
<sequence length="69" mass="7125">MPDVSGGSGRYEYALATAAPLPAGLVFDSATGIFSGRVQIAGDFSWSILVRYVATGAMTTTVARIIVVT</sequence>
<comment type="caution">
    <text evidence="1">The sequence shown here is derived from an EMBL/GenBank/DDBJ whole genome shotgun (WGS) entry which is preliminary data.</text>
</comment>
<protein>
    <submittedName>
        <fullName evidence="1">Ig domain-containing protein</fullName>
    </submittedName>
</protein>
<dbReference type="Proteomes" id="UP000720124">
    <property type="component" value="Unassembled WGS sequence"/>
</dbReference>
<proteinExistence type="predicted"/>